<proteinExistence type="predicted"/>
<evidence type="ECO:0000313" key="2">
    <source>
        <dbReference type="EMBL" id="GAA2738666.1"/>
    </source>
</evidence>
<reference evidence="2 3" key="1">
    <citation type="journal article" date="2019" name="Int. J. Syst. Evol. Microbiol.">
        <title>The Global Catalogue of Microorganisms (GCM) 10K type strain sequencing project: providing services to taxonomists for standard genome sequencing and annotation.</title>
        <authorList>
            <consortium name="The Broad Institute Genomics Platform"/>
            <consortium name="The Broad Institute Genome Sequencing Center for Infectious Disease"/>
            <person name="Wu L."/>
            <person name="Ma J."/>
        </authorList>
    </citation>
    <scope>NUCLEOTIDE SEQUENCE [LARGE SCALE GENOMIC DNA]</scope>
    <source>
        <strain evidence="2 3">JCM 8201</strain>
    </source>
</reference>
<dbReference type="EMBL" id="BAAATZ010000045">
    <property type="protein sequence ID" value="GAA2738666.1"/>
    <property type="molecule type" value="Genomic_DNA"/>
</dbReference>
<keyword evidence="3" id="KW-1185">Reference proteome</keyword>
<organism evidence="2 3">
    <name type="scientific">Actinocorallia aurantiaca</name>
    <dbReference type="NCBI Taxonomy" id="46204"/>
    <lineage>
        <taxon>Bacteria</taxon>
        <taxon>Bacillati</taxon>
        <taxon>Actinomycetota</taxon>
        <taxon>Actinomycetes</taxon>
        <taxon>Streptosporangiales</taxon>
        <taxon>Thermomonosporaceae</taxon>
        <taxon>Actinocorallia</taxon>
    </lineage>
</organism>
<name>A0ABN3UUA7_9ACTN</name>
<protein>
    <submittedName>
        <fullName evidence="2">Uncharacterized protein</fullName>
    </submittedName>
</protein>
<evidence type="ECO:0000256" key="1">
    <source>
        <dbReference type="SAM" id="MobiDB-lite"/>
    </source>
</evidence>
<feature type="compositionally biased region" description="Basic and acidic residues" evidence="1">
    <location>
        <begin position="150"/>
        <end position="167"/>
    </location>
</feature>
<evidence type="ECO:0000313" key="3">
    <source>
        <dbReference type="Proteomes" id="UP001501842"/>
    </source>
</evidence>
<dbReference type="RefSeq" id="WP_344458281.1">
    <property type="nucleotide sequence ID" value="NZ_BAAATZ010000045.1"/>
</dbReference>
<comment type="caution">
    <text evidence="2">The sequence shown here is derived from an EMBL/GenBank/DDBJ whole genome shotgun (WGS) entry which is preliminary data.</text>
</comment>
<gene>
    <name evidence="2" type="ORF">GCM10010439_73440</name>
</gene>
<feature type="region of interest" description="Disordered" evidence="1">
    <location>
        <begin position="134"/>
        <end position="167"/>
    </location>
</feature>
<accession>A0ABN3UUA7</accession>
<sequence length="167" mass="18465">MTNAPSQWEHWLSTLPQDERSALIALRDHFAGLGADAPEDWAQSEISEGIPQLARFLILRRLWDEGINGWEQPGAIENLPAARRLLEGGADRTDLINTMRASAFEAIFIAIGILEGHSQDPDNAMLPGWCLQETDPKGHPTGRRIGGLYEDLRGTDPSGRDAEDLWA</sequence>
<dbReference type="Proteomes" id="UP001501842">
    <property type="component" value="Unassembled WGS sequence"/>
</dbReference>